<dbReference type="InterPro" id="IPR004045">
    <property type="entry name" value="Glutathione_S-Trfase_N"/>
</dbReference>
<dbReference type="SFLD" id="SFLDG01152">
    <property type="entry name" value="Main.3:_Omega-_and_Tau-like"/>
    <property type="match status" value="1"/>
</dbReference>
<dbReference type="EC" id="2.5.1.18" evidence="1"/>
<name>A0A835RDG5_VANPL</name>
<dbReference type="EMBL" id="JADCNL010000003">
    <property type="protein sequence ID" value="KAG0488538.1"/>
    <property type="molecule type" value="Genomic_DNA"/>
</dbReference>
<evidence type="ECO:0000256" key="3">
    <source>
        <dbReference type="ARBA" id="ARBA00025743"/>
    </source>
</evidence>
<dbReference type="GO" id="GO:0006749">
    <property type="term" value="P:glutathione metabolic process"/>
    <property type="evidence" value="ECO:0007669"/>
    <property type="project" value="InterPro"/>
</dbReference>
<comment type="catalytic activity">
    <reaction evidence="4">
        <text>RX + glutathione = an S-substituted glutathione + a halide anion + H(+)</text>
        <dbReference type="Rhea" id="RHEA:16437"/>
        <dbReference type="ChEBI" id="CHEBI:15378"/>
        <dbReference type="ChEBI" id="CHEBI:16042"/>
        <dbReference type="ChEBI" id="CHEBI:17792"/>
        <dbReference type="ChEBI" id="CHEBI:57925"/>
        <dbReference type="ChEBI" id="CHEBI:90779"/>
        <dbReference type="EC" id="2.5.1.18"/>
    </reaction>
</comment>
<evidence type="ECO:0000256" key="4">
    <source>
        <dbReference type="ARBA" id="ARBA00047960"/>
    </source>
</evidence>
<dbReference type="Gene3D" id="1.20.1050.10">
    <property type="match status" value="1"/>
</dbReference>
<evidence type="ECO:0000313" key="10">
    <source>
        <dbReference type="Proteomes" id="UP000639772"/>
    </source>
</evidence>
<comment type="similarity">
    <text evidence="3">Belongs to the GST superfamily. Tau family.</text>
</comment>
<evidence type="ECO:0000313" key="7">
    <source>
        <dbReference type="EMBL" id="KAG0488538.1"/>
    </source>
</evidence>
<dbReference type="FunFam" id="1.20.1050.10:FF:000023">
    <property type="entry name" value="Probable glutathione S-transferase GSTU6"/>
    <property type="match status" value="1"/>
</dbReference>
<dbReference type="InterPro" id="IPR010987">
    <property type="entry name" value="Glutathione-S-Trfase_C-like"/>
</dbReference>
<dbReference type="InterPro" id="IPR045073">
    <property type="entry name" value="Omega/Tau-like"/>
</dbReference>
<dbReference type="InterPro" id="IPR036282">
    <property type="entry name" value="Glutathione-S-Trfase_C_sf"/>
</dbReference>
<dbReference type="SFLD" id="SFLDG00358">
    <property type="entry name" value="Main_(cytGST)"/>
    <property type="match status" value="1"/>
</dbReference>
<dbReference type="SUPFAM" id="SSF52833">
    <property type="entry name" value="Thioredoxin-like"/>
    <property type="match status" value="1"/>
</dbReference>
<evidence type="ECO:0000256" key="1">
    <source>
        <dbReference type="ARBA" id="ARBA00012452"/>
    </source>
</evidence>
<reference evidence="9 10" key="1">
    <citation type="journal article" date="2020" name="Nat. Food">
        <title>A phased Vanilla planifolia genome enables genetic improvement of flavour and production.</title>
        <authorList>
            <person name="Hasing T."/>
            <person name="Tang H."/>
            <person name="Brym M."/>
            <person name="Khazi F."/>
            <person name="Huang T."/>
            <person name="Chambers A.H."/>
        </authorList>
    </citation>
    <scope>NUCLEOTIDE SEQUENCE [LARGE SCALE GENOMIC DNA]</scope>
    <source>
        <tissue evidence="8">Leaf</tissue>
    </source>
</reference>
<evidence type="ECO:0000259" key="5">
    <source>
        <dbReference type="PROSITE" id="PS50404"/>
    </source>
</evidence>
<dbReference type="FunFam" id="3.40.30.10:FF:000044">
    <property type="entry name" value="Glutathione S-transferase GSTU6"/>
    <property type="match status" value="1"/>
</dbReference>
<dbReference type="AlphaFoldDB" id="A0A835RDG5"/>
<dbReference type="Pfam" id="PF00043">
    <property type="entry name" value="GST_C"/>
    <property type="match status" value="1"/>
</dbReference>
<dbReference type="EMBL" id="JADCNM010000003">
    <property type="protein sequence ID" value="KAG0490235.1"/>
    <property type="molecule type" value="Genomic_DNA"/>
</dbReference>
<evidence type="ECO:0000259" key="6">
    <source>
        <dbReference type="PROSITE" id="PS50405"/>
    </source>
</evidence>
<dbReference type="Proteomes" id="UP000636800">
    <property type="component" value="Chromosome 3"/>
</dbReference>
<dbReference type="InterPro" id="IPR004046">
    <property type="entry name" value="GST_C"/>
</dbReference>
<dbReference type="PANTHER" id="PTHR11260">
    <property type="entry name" value="GLUTATHIONE S-TRANSFERASE, GST, SUPERFAMILY, GST DOMAIN CONTAINING"/>
    <property type="match status" value="1"/>
</dbReference>
<proteinExistence type="inferred from homology"/>
<dbReference type="GO" id="GO:0004364">
    <property type="term" value="F:glutathione transferase activity"/>
    <property type="evidence" value="ECO:0007669"/>
    <property type="project" value="UniProtKB-EC"/>
</dbReference>
<evidence type="ECO:0000313" key="9">
    <source>
        <dbReference type="Proteomes" id="UP000636800"/>
    </source>
</evidence>
<dbReference type="Proteomes" id="UP000639772">
    <property type="component" value="Chromosome 3"/>
</dbReference>
<dbReference type="CDD" id="cd03185">
    <property type="entry name" value="GST_C_Tau"/>
    <property type="match status" value="1"/>
</dbReference>
<dbReference type="InterPro" id="IPR040079">
    <property type="entry name" value="Glutathione_S-Trfase"/>
</dbReference>
<protein>
    <recommendedName>
        <fullName evidence="1">glutathione transferase</fullName>
        <ecNumber evidence="1">2.5.1.18</ecNumber>
    </recommendedName>
</protein>
<dbReference type="InterPro" id="IPR036249">
    <property type="entry name" value="Thioredoxin-like_sf"/>
</dbReference>
<dbReference type="OrthoDB" id="4951845at2759"/>
<keyword evidence="9" id="KW-1185">Reference proteome</keyword>
<dbReference type="SFLD" id="SFLDS00019">
    <property type="entry name" value="Glutathione_Transferase_(cytos"/>
    <property type="match status" value="1"/>
</dbReference>
<keyword evidence="2" id="KW-0808">Transferase</keyword>
<evidence type="ECO:0000256" key="2">
    <source>
        <dbReference type="ARBA" id="ARBA00022679"/>
    </source>
</evidence>
<dbReference type="SUPFAM" id="SSF47616">
    <property type="entry name" value="GST C-terminal domain-like"/>
    <property type="match status" value="1"/>
</dbReference>
<dbReference type="Pfam" id="PF02798">
    <property type="entry name" value="GST_N"/>
    <property type="match status" value="1"/>
</dbReference>
<gene>
    <name evidence="8" type="ORF">HPP92_007098</name>
    <name evidence="7" type="ORF">HPP92_007349</name>
</gene>
<sequence length="233" mass="25929">MAAKDNVKLIGLSMSPFVARPRIVLKLKGIEFEFLQEQFGKKSELLLKSNPVYKKVPVLIHEGKPICESLIIVEYIDEVWTNSGFSILPSDPYDRAIARFWGGYIDDKILPQVRPFLEDSDESSKAEAKEQLLATMKQLEEAFEQCSKGKSFFGGDNIGYVDIALGSHVGWIKAFEKIAGSKFLDETKTPLLTRWAACFLSADSVKGVIPEADELVEFAKTIAAARRHSSPPS</sequence>
<evidence type="ECO:0000313" key="8">
    <source>
        <dbReference type="EMBL" id="KAG0490235.1"/>
    </source>
</evidence>
<dbReference type="GO" id="GO:0005737">
    <property type="term" value="C:cytoplasm"/>
    <property type="evidence" value="ECO:0007669"/>
    <property type="project" value="TreeGrafter"/>
</dbReference>
<comment type="caution">
    <text evidence="8">The sequence shown here is derived from an EMBL/GenBank/DDBJ whole genome shotgun (WGS) entry which is preliminary data.</text>
</comment>
<organism evidence="8 10">
    <name type="scientific">Vanilla planifolia</name>
    <name type="common">Vanilla</name>
    <dbReference type="NCBI Taxonomy" id="51239"/>
    <lineage>
        <taxon>Eukaryota</taxon>
        <taxon>Viridiplantae</taxon>
        <taxon>Streptophyta</taxon>
        <taxon>Embryophyta</taxon>
        <taxon>Tracheophyta</taxon>
        <taxon>Spermatophyta</taxon>
        <taxon>Magnoliopsida</taxon>
        <taxon>Liliopsida</taxon>
        <taxon>Asparagales</taxon>
        <taxon>Orchidaceae</taxon>
        <taxon>Vanilloideae</taxon>
        <taxon>Vanilleae</taxon>
        <taxon>Vanilla</taxon>
    </lineage>
</organism>
<dbReference type="PROSITE" id="PS50404">
    <property type="entry name" value="GST_NTER"/>
    <property type="match status" value="1"/>
</dbReference>
<dbReference type="CDD" id="cd03058">
    <property type="entry name" value="GST_N_Tau"/>
    <property type="match status" value="1"/>
</dbReference>
<feature type="domain" description="GST N-terminal" evidence="5">
    <location>
        <begin position="5"/>
        <end position="84"/>
    </location>
</feature>
<dbReference type="PROSITE" id="PS50405">
    <property type="entry name" value="GST_CTER"/>
    <property type="match status" value="1"/>
</dbReference>
<dbReference type="InterPro" id="IPR045074">
    <property type="entry name" value="GST_C_Tau"/>
</dbReference>
<dbReference type="Gene3D" id="3.40.30.10">
    <property type="entry name" value="Glutaredoxin"/>
    <property type="match status" value="1"/>
</dbReference>
<dbReference type="PANTHER" id="PTHR11260:SF615">
    <property type="entry name" value="GLUTATHIONE S-TRANSFERASE U17"/>
    <property type="match status" value="1"/>
</dbReference>
<feature type="domain" description="GST C-terminal" evidence="6">
    <location>
        <begin position="91"/>
        <end position="232"/>
    </location>
</feature>
<accession>A0A835RDG5</accession>